<evidence type="ECO:0000313" key="2">
    <source>
        <dbReference type="Proteomes" id="UP000282460"/>
    </source>
</evidence>
<dbReference type="RefSeq" id="WP_121660369.1">
    <property type="nucleotide sequence ID" value="NZ_BMEK01000003.1"/>
</dbReference>
<dbReference type="AlphaFoldDB" id="A0A3L7ITG1"/>
<dbReference type="Proteomes" id="UP000282460">
    <property type="component" value="Unassembled WGS sequence"/>
</dbReference>
<organism evidence="1 2">
    <name type="scientific">Mycetocola zhadangensis</name>
    <dbReference type="NCBI Taxonomy" id="1164595"/>
    <lineage>
        <taxon>Bacteria</taxon>
        <taxon>Bacillati</taxon>
        <taxon>Actinomycetota</taxon>
        <taxon>Actinomycetes</taxon>
        <taxon>Micrococcales</taxon>
        <taxon>Microbacteriaceae</taxon>
        <taxon>Mycetocola</taxon>
    </lineage>
</organism>
<proteinExistence type="predicted"/>
<dbReference type="OrthoDB" id="2590919at2"/>
<comment type="caution">
    <text evidence="1">The sequence shown here is derived from an EMBL/GenBank/DDBJ whole genome shotgun (WGS) entry which is preliminary data.</text>
</comment>
<name>A0A3L7ITG1_9MICO</name>
<evidence type="ECO:0000313" key="1">
    <source>
        <dbReference type="EMBL" id="RLQ81459.1"/>
    </source>
</evidence>
<reference evidence="1 2" key="1">
    <citation type="submission" date="2018-10" db="EMBL/GenBank/DDBJ databases">
        <authorList>
            <person name="Li J."/>
        </authorList>
    </citation>
    <scope>NUCLEOTIDE SEQUENCE [LARGE SCALE GENOMIC DNA]</scope>
    <source>
        <strain evidence="1 2">ZD1-4</strain>
    </source>
</reference>
<gene>
    <name evidence="1" type="ORF">D9V28_13995</name>
</gene>
<protein>
    <submittedName>
        <fullName evidence="1">Uncharacterized protein</fullName>
    </submittedName>
</protein>
<sequence length="122" mass="13049">MTESASIERPPRSTPLRAYAGEIHAAPVDVFAALERHLRAESEGTGIAVDAAGRFIVVQGGWWYRAEYRVLASENGARIEHELLNVALTAHWAGPLAGQKVLRDSPAAFGALLTAMAAELEG</sequence>
<accession>A0A3L7ITG1</accession>
<dbReference type="EMBL" id="RCWJ01000004">
    <property type="protein sequence ID" value="RLQ81459.1"/>
    <property type="molecule type" value="Genomic_DNA"/>
</dbReference>
<keyword evidence="2" id="KW-1185">Reference proteome</keyword>